<evidence type="ECO:0000313" key="2">
    <source>
        <dbReference type="EMBL" id="TVV74705.1"/>
    </source>
</evidence>
<accession>A0A558R5P4</accession>
<feature type="domain" description="Peptidoglycan binding-like" evidence="1">
    <location>
        <begin position="381"/>
        <end position="429"/>
    </location>
</feature>
<dbReference type="Gene3D" id="1.10.101.10">
    <property type="entry name" value="PGBD-like superfamily/PGBD"/>
    <property type="match status" value="1"/>
</dbReference>
<dbReference type="SUPFAM" id="SSF47090">
    <property type="entry name" value="PGBD-like"/>
    <property type="match status" value="1"/>
</dbReference>
<dbReference type="OrthoDB" id="8686772at2"/>
<sequence>MRPNPIVSAAPSQAARRNAFPVHKFTEQDKADLTRCAEDILLAGETYFPATIADFYDPEVTLGTRRRAYDAIYIGRRFRNDTKRPENLFEMYTRKTADAPKPKWGEGGLTRLPAIRPPPWRACCAGPWIHAAASTLGSWGAGRAAGTGGPMSLPSWIRERIKEFGDRYIGRPPTGGEIALAQTVFGHSIQYDRVAITTFDMGAPVTLMDMARDGNGPLFLINWPDGFRSTFIPADSPATLIHELTHVWQGQHGTFPPLYMAQAAWAQVSSGVRDILRTRQWRGWDKHRGTAYVFRPSEVGRPWSSFNAEQQASLVQSWFMPENVRYLRIGPHMAKVTNFGDGVYGGNRSEGDPRFPYIRDVVRTGDRHAAYRPLKAIGGSDPAIRAMQEKLAALGYLDARQVDGVVGRSRSATLEAVAAFQRRNGLKPDRELGGPHSLTRRKLAQPLISLQRAL</sequence>
<evidence type="ECO:0000313" key="3">
    <source>
        <dbReference type="Proteomes" id="UP000318681"/>
    </source>
</evidence>
<dbReference type="AlphaFoldDB" id="A0A558R5P4"/>
<comment type="caution">
    <text evidence="2">The sequence shown here is derived from an EMBL/GenBank/DDBJ whole genome shotgun (WGS) entry which is preliminary data.</text>
</comment>
<keyword evidence="3" id="KW-1185">Reference proteome</keyword>
<dbReference type="EMBL" id="VNIM01000029">
    <property type="protein sequence ID" value="TVV74705.1"/>
    <property type="molecule type" value="Genomic_DNA"/>
</dbReference>
<dbReference type="InterPro" id="IPR002477">
    <property type="entry name" value="Peptidoglycan-bd-like"/>
</dbReference>
<gene>
    <name evidence="2" type="ORF">FOY91_09065</name>
</gene>
<evidence type="ECO:0000259" key="1">
    <source>
        <dbReference type="Pfam" id="PF01471"/>
    </source>
</evidence>
<protein>
    <submittedName>
        <fullName evidence="2">Peptidoglycan-binding protein</fullName>
    </submittedName>
</protein>
<dbReference type="InterPro" id="IPR036365">
    <property type="entry name" value="PGBD-like_sf"/>
</dbReference>
<organism evidence="2 3">
    <name type="scientific">Alterirhizorhabdus solaris</name>
    <dbReference type="NCBI Taxonomy" id="2529389"/>
    <lineage>
        <taxon>Bacteria</taxon>
        <taxon>Pseudomonadati</taxon>
        <taxon>Pseudomonadota</taxon>
        <taxon>Alphaproteobacteria</taxon>
        <taxon>Sphingomonadales</taxon>
        <taxon>Rhizorhabdaceae</taxon>
        <taxon>Alterirhizorhabdus</taxon>
    </lineage>
</organism>
<dbReference type="InterPro" id="IPR036366">
    <property type="entry name" value="PGBDSf"/>
</dbReference>
<name>A0A558R5P4_9SPHN</name>
<reference evidence="2 3" key="1">
    <citation type="submission" date="2019-07" db="EMBL/GenBank/DDBJ databases">
        <title>Sphingomonas solaris sp. nov., isolated from a solar panel from Boston, Massachusetts.</title>
        <authorList>
            <person name="Tanner K."/>
            <person name="Pascual J."/>
            <person name="Mancuso C."/>
            <person name="Pereto J."/>
            <person name="Khalil A."/>
            <person name="Vilanova C."/>
        </authorList>
    </citation>
    <scope>NUCLEOTIDE SEQUENCE [LARGE SCALE GENOMIC DNA]</scope>
    <source>
        <strain evidence="2 3">R4DWN</strain>
    </source>
</reference>
<dbReference type="Pfam" id="PF01471">
    <property type="entry name" value="PG_binding_1"/>
    <property type="match status" value="1"/>
</dbReference>
<proteinExistence type="predicted"/>
<dbReference type="Proteomes" id="UP000318681">
    <property type="component" value="Unassembled WGS sequence"/>
</dbReference>